<proteinExistence type="predicted"/>
<accession>A0A221T2V0</accession>
<reference evidence="2 3" key="1">
    <citation type="submission" date="2017-05" db="EMBL/GenBank/DDBJ databases">
        <title>The complete genome sequence of Deinococcus ficus isolated from the rhizosphere of the Ficus religiosa L. in Taiwan.</title>
        <authorList>
            <person name="Wu K.-M."/>
            <person name="Liao T.-L."/>
            <person name="Liu Y.-M."/>
            <person name="Young C.-C."/>
            <person name="Tsai S.-F."/>
        </authorList>
    </citation>
    <scope>NUCLEOTIDE SEQUENCE [LARGE SCALE GENOMIC DNA]</scope>
    <source>
        <strain evidence="2 3">CC-FR2-10</strain>
        <plasmid evidence="3">pdfi3</plasmid>
    </source>
</reference>
<keyword evidence="2" id="KW-0614">Plasmid</keyword>
<dbReference type="RefSeq" id="WP_027462671.1">
    <property type="nucleotide sequence ID" value="NZ_CP021084.1"/>
</dbReference>
<protein>
    <recommendedName>
        <fullName evidence="4">Bacterial Ig-like domain-containing protein</fullName>
    </recommendedName>
</protein>
<dbReference type="InterPro" id="IPR013783">
    <property type="entry name" value="Ig-like_fold"/>
</dbReference>
<feature type="signal peptide" evidence="1">
    <location>
        <begin position="1"/>
        <end position="24"/>
    </location>
</feature>
<dbReference type="Gene3D" id="2.60.40.10">
    <property type="entry name" value="Immunoglobulins"/>
    <property type="match status" value="1"/>
</dbReference>
<dbReference type="Proteomes" id="UP000259030">
    <property type="component" value="Plasmid pDFI3"/>
</dbReference>
<dbReference type="PROSITE" id="PS51257">
    <property type="entry name" value="PROKAR_LIPOPROTEIN"/>
    <property type="match status" value="1"/>
</dbReference>
<geneLocation type="plasmid" evidence="3">
    <name>pdfi3</name>
</geneLocation>
<dbReference type="AlphaFoldDB" id="A0A221T2V0"/>
<organism evidence="2 3">
    <name type="scientific">Deinococcus ficus</name>
    <dbReference type="NCBI Taxonomy" id="317577"/>
    <lineage>
        <taxon>Bacteria</taxon>
        <taxon>Thermotogati</taxon>
        <taxon>Deinococcota</taxon>
        <taxon>Deinococci</taxon>
        <taxon>Deinococcales</taxon>
        <taxon>Deinococcaceae</taxon>
        <taxon>Deinococcus</taxon>
    </lineage>
</organism>
<sequence>MTLRPSASLVLLPLLLASCGTVLPLPNGNAPLAPETSIGVEGRWVCTPDPAKCGSKFEFQVFGGGPLKLTLNNHVGAAADLRWVSSLGNVTGAGTTATVPYDTLNRALFNNTPVTFSVYDKDVLLAQRTLNIDDHAPEGTRGVYVVYQDADGRTVNRSVLNATQYLPAGVAFRTDYTDNSSANSLTRGSGVGMDNVLSSDPEHPAFNQVILSVYRNNLLQRENFRNTNELLEFEASGYQIKTAGIQDKLGNQTSPENLVIATINTDFGAPAVTNSPSSPLIVHTAVLNSQDPVQAVPRNAVITVADPTLEDGSVGSGVTDVQVDLLDSPSGTDLGTLNLNGRDGTVTITPANLAERGIPKGSYQVRVSATDAVGNTVTRQDYTLIYD</sequence>
<evidence type="ECO:0008006" key="4">
    <source>
        <dbReference type="Google" id="ProtNLM"/>
    </source>
</evidence>
<dbReference type="EMBL" id="CP021084">
    <property type="protein sequence ID" value="ASN83222.1"/>
    <property type="molecule type" value="Genomic_DNA"/>
</dbReference>
<gene>
    <name evidence="2" type="ORF">DFI_18670</name>
</gene>
<keyword evidence="1" id="KW-0732">Signal</keyword>
<evidence type="ECO:0000313" key="3">
    <source>
        <dbReference type="Proteomes" id="UP000259030"/>
    </source>
</evidence>
<feature type="chain" id="PRO_5011249538" description="Bacterial Ig-like domain-containing protein" evidence="1">
    <location>
        <begin position="25"/>
        <end position="387"/>
    </location>
</feature>
<dbReference type="KEGG" id="dfc:DFI_18670"/>
<evidence type="ECO:0000313" key="2">
    <source>
        <dbReference type="EMBL" id="ASN83222.1"/>
    </source>
</evidence>
<keyword evidence="3" id="KW-1185">Reference proteome</keyword>
<name>A0A221T2V0_9DEIO</name>
<evidence type="ECO:0000256" key="1">
    <source>
        <dbReference type="SAM" id="SignalP"/>
    </source>
</evidence>